<dbReference type="PRINTS" id="PR00689">
    <property type="entry name" value="ACOABINDINGP"/>
</dbReference>
<dbReference type="InterPro" id="IPR022408">
    <property type="entry name" value="Acyl-CoA-binding_prot_CS"/>
</dbReference>
<gene>
    <name evidence="4" type="ORF">TCEB3V08_LOCUS10783</name>
</gene>
<dbReference type="GO" id="GO:0000062">
    <property type="term" value="F:fatty-acyl-CoA binding"/>
    <property type="evidence" value="ECO:0007669"/>
    <property type="project" value="InterPro"/>
</dbReference>
<evidence type="ECO:0000259" key="3">
    <source>
        <dbReference type="PROSITE" id="PS51228"/>
    </source>
</evidence>
<evidence type="ECO:0000256" key="1">
    <source>
        <dbReference type="ARBA" id="ARBA00005567"/>
    </source>
</evidence>
<dbReference type="Gene3D" id="1.20.80.10">
    <property type="match status" value="1"/>
</dbReference>
<dbReference type="PANTHER" id="PTHR23310">
    <property type="entry name" value="ACYL-COA-BINDING PROTEIN, ACBP"/>
    <property type="match status" value="1"/>
</dbReference>
<dbReference type="InterPro" id="IPR014352">
    <property type="entry name" value="FERM/acyl-CoA-bd_prot_sf"/>
</dbReference>
<feature type="domain" description="ACB" evidence="3">
    <location>
        <begin position="49"/>
        <end position="134"/>
    </location>
</feature>
<dbReference type="InterPro" id="IPR035984">
    <property type="entry name" value="Acyl-CoA-binding_sf"/>
</dbReference>
<dbReference type="GO" id="GO:0006631">
    <property type="term" value="P:fatty acid metabolic process"/>
    <property type="evidence" value="ECO:0007669"/>
    <property type="project" value="TreeGrafter"/>
</dbReference>
<sequence length="135" mass="15049">MGSDCLVTSTRQSLPGDVNKGPGPVKLRILSSVFIQFYFKLSYLGNVTKSRRFTKAAEDVKVLKATPTDDELLEVYALYKQATVGDVNTARPGLFDFKGKSKWDAWEKKKGTSTADAKEAYISKVKQLEEVYSKN</sequence>
<protein>
    <recommendedName>
        <fullName evidence="3">ACB domain-containing protein</fullName>
    </recommendedName>
</protein>
<dbReference type="InterPro" id="IPR000582">
    <property type="entry name" value="Acyl-CoA-binding_protein"/>
</dbReference>
<keyword evidence="2" id="KW-0446">Lipid-binding</keyword>
<accession>A0A7R9DD41</accession>
<dbReference type="PROSITE" id="PS51228">
    <property type="entry name" value="ACB_2"/>
    <property type="match status" value="1"/>
</dbReference>
<evidence type="ECO:0000313" key="4">
    <source>
        <dbReference type="EMBL" id="CAD7411076.1"/>
    </source>
</evidence>
<name>A0A7R9DD41_TIMCR</name>
<evidence type="ECO:0000256" key="2">
    <source>
        <dbReference type="ARBA" id="ARBA00023121"/>
    </source>
</evidence>
<dbReference type="Pfam" id="PF00887">
    <property type="entry name" value="ACBP"/>
    <property type="match status" value="1"/>
</dbReference>
<proteinExistence type="inferred from homology"/>
<dbReference type="PROSITE" id="PS00880">
    <property type="entry name" value="ACB_1"/>
    <property type="match status" value="1"/>
</dbReference>
<dbReference type="PANTHER" id="PTHR23310:SF62">
    <property type="entry name" value="ACYL-COA BINDING PROTEIN 1, ISOFORM A"/>
    <property type="match status" value="1"/>
</dbReference>
<dbReference type="SUPFAM" id="SSF47027">
    <property type="entry name" value="Acyl-CoA binding protein"/>
    <property type="match status" value="1"/>
</dbReference>
<organism evidence="4">
    <name type="scientific">Timema cristinae</name>
    <name type="common">Walking stick</name>
    <dbReference type="NCBI Taxonomy" id="61476"/>
    <lineage>
        <taxon>Eukaryota</taxon>
        <taxon>Metazoa</taxon>
        <taxon>Ecdysozoa</taxon>
        <taxon>Arthropoda</taxon>
        <taxon>Hexapoda</taxon>
        <taxon>Insecta</taxon>
        <taxon>Pterygota</taxon>
        <taxon>Neoptera</taxon>
        <taxon>Polyneoptera</taxon>
        <taxon>Phasmatodea</taxon>
        <taxon>Timematodea</taxon>
        <taxon>Timematoidea</taxon>
        <taxon>Timematidae</taxon>
        <taxon>Timema</taxon>
    </lineage>
</organism>
<comment type="similarity">
    <text evidence="1">Belongs to the ACBP family.</text>
</comment>
<dbReference type="EMBL" id="OC322003">
    <property type="protein sequence ID" value="CAD7411076.1"/>
    <property type="molecule type" value="Genomic_DNA"/>
</dbReference>
<reference evidence="4" key="1">
    <citation type="submission" date="2020-11" db="EMBL/GenBank/DDBJ databases">
        <authorList>
            <person name="Tran Van P."/>
        </authorList>
    </citation>
    <scope>NUCLEOTIDE SEQUENCE</scope>
</reference>
<dbReference type="AlphaFoldDB" id="A0A7R9DD41"/>